<gene>
    <name evidence="16" type="ORF">AB1Y20_017704</name>
</gene>
<dbReference type="InterPro" id="IPR027417">
    <property type="entry name" value="P-loop_NTPase"/>
</dbReference>
<dbReference type="PANTHER" id="PTHR47958">
    <property type="entry name" value="ATP-DEPENDENT RNA HELICASE DBP3"/>
    <property type="match status" value="1"/>
</dbReference>
<dbReference type="InterPro" id="IPR001650">
    <property type="entry name" value="Helicase_C-like"/>
</dbReference>
<evidence type="ECO:0000259" key="15">
    <source>
        <dbReference type="PROSITE" id="PS51194"/>
    </source>
</evidence>
<name>A0AB34JQ24_PRYPA</name>
<evidence type="ECO:0000256" key="11">
    <source>
        <dbReference type="ARBA" id="ARBA00037449"/>
    </source>
</evidence>
<protein>
    <recommendedName>
        <fullName evidence="3">RNA helicase</fullName>
        <ecNumber evidence="3">3.6.4.13</ecNumber>
    </recommendedName>
</protein>
<dbReference type="Proteomes" id="UP001515480">
    <property type="component" value="Unassembled WGS sequence"/>
</dbReference>
<evidence type="ECO:0000256" key="8">
    <source>
        <dbReference type="ARBA" id="ARBA00022806"/>
    </source>
</evidence>
<evidence type="ECO:0000256" key="9">
    <source>
        <dbReference type="ARBA" id="ARBA00022840"/>
    </source>
</evidence>
<feature type="domain" description="Helicase ATP-binding" evidence="14">
    <location>
        <begin position="127"/>
        <end position="311"/>
    </location>
</feature>
<dbReference type="Gene3D" id="3.40.50.300">
    <property type="entry name" value="P-loop containing nucleotide triphosphate hydrolases"/>
    <property type="match status" value="2"/>
</dbReference>
<sequence length="536" mass="58667">MLRLTASLRVGARVAAPRLRARLMPSLTHAMSSMSYSQTPPAGFEEDEDMNVPGPKMSDAEIKAFRNENQITVLGDTSGIDITPIQDFADLVKTTSDGEVETLPKKVLRFIAEKKYEGLTPIQAQSLPISIAGRDLIGVAQTGSGKTMGFLIPLLWEAMNVRRDDPSALGPLAVILAPTRELAQQIEMEARPIAKAFGSTTVCIFGGASRMMQQRQIGRMGRRLDVVVATPGRLVDFLEDKTLLLNSLRFLVLDEADRMLDMGFEPQLRSIIGHIHASEGEKERQTLMFSATWPKEVQQLAHDFLSNPVRIHVGESDKLVANSDITQIVELHTTVISRLDAANKLISLMQEKAGKDVCHTVIFANRKRDVDMIAEDIRENSRVFTAALHGDMTQGRRDSMLNAIKTGRAQVLVATDVAARGLDVKTIRQVINFDMPLDMESYIHRIGRTGRAGMKGTAYTFVHPEQDESHIPKLCKVLKESNQEISPELQDLNELASPKKFESRSFRAGGRRVGGGGYGGRGGGGYGGGGFGGGGY</sequence>
<evidence type="ECO:0000256" key="3">
    <source>
        <dbReference type="ARBA" id="ARBA00012552"/>
    </source>
</evidence>
<dbReference type="CDD" id="cd00268">
    <property type="entry name" value="DEADc"/>
    <property type="match status" value="1"/>
</dbReference>
<evidence type="ECO:0000256" key="1">
    <source>
        <dbReference type="ARBA" id="ARBA00004604"/>
    </source>
</evidence>
<dbReference type="CDD" id="cd18787">
    <property type="entry name" value="SF2_C_DEAD"/>
    <property type="match status" value="1"/>
</dbReference>
<dbReference type="GO" id="GO:0003724">
    <property type="term" value="F:RNA helicase activity"/>
    <property type="evidence" value="ECO:0007669"/>
    <property type="project" value="UniProtKB-EC"/>
</dbReference>
<accession>A0AB34JQ24</accession>
<evidence type="ECO:0000313" key="16">
    <source>
        <dbReference type="EMBL" id="KAL1522729.1"/>
    </source>
</evidence>
<dbReference type="InterPro" id="IPR044742">
    <property type="entry name" value="DEAD/DEAH_RhlB"/>
</dbReference>
<dbReference type="Pfam" id="PF00271">
    <property type="entry name" value="Helicase_C"/>
    <property type="match status" value="1"/>
</dbReference>
<keyword evidence="5" id="KW-0698">rRNA processing</keyword>
<keyword evidence="9 12" id="KW-0067">ATP-binding</keyword>
<dbReference type="SMART" id="SM00487">
    <property type="entry name" value="DEXDc"/>
    <property type="match status" value="1"/>
</dbReference>
<dbReference type="InterPro" id="IPR011545">
    <property type="entry name" value="DEAD/DEAH_box_helicase_dom"/>
</dbReference>
<evidence type="ECO:0000313" key="17">
    <source>
        <dbReference type="Proteomes" id="UP001515480"/>
    </source>
</evidence>
<dbReference type="GO" id="GO:0016787">
    <property type="term" value="F:hydrolase activity"/>
    <property type="evidence" value="ECO:0007669"/>
    <property type="project" value="UniProtKB-KW"/>
</dbReference>
<keyword evidence="7 12" id="KW-0378">Hydrolase</keyword>
<dbReference type="InterPro" id="IPR014001">
    <property type="entry name" value="Helicase_ATP-bd"/>
</dbReference>
<keyword evidence="6 12" id="KW-0547">Nucleotide-binding</keyword>
<feature type="domain" description="Helicase C-terminal" evidence="15">
    <location>
        <begin position="350"/>
        <end position="493"/>
    </location>
</feature>
<comment type="subcellular location">
    <subcellularLocation>
        <location evidence="1">Nucleus</location>
        <location evidence="1">Nucleolus</location>
    </subcellularLocation>
</comment>
<comment type="function">
    <text evidence="11">ATP-dependent RNA helicase required for 60S ribosomal subunit synthesis. Involved in efficient pre-rRNA processing, predominantly at site A3, which is necessary for the normal formation of 25S and 5.8S rRNAs.</text>
</comment>
<dbReference type="EMBL" id="JBGBPQ010000006">
    <property type="protein sequence ID" value="KAL1522729.1"/>
    <property type="molecule type" value="Genomic_DNA"/>
</dbReference>
<evidence type="ECO:0000256" key="12">
    <source>
        <dbReference type="RuleBase" id="RU000492"/>
    </source>
</evidence>
<dbReference type="GO" id="GO:0003676">
    <property type="term" value="F:nucleic acid binding"/>
    <property type="evidence" value="ECO:0007669"/>
    <property type="project" value="InterPro"/>
</dbReference>
<organism evidence="16 17">
    <name type="scientific">Prymnesium parvum</name>
    <name type="common">Toxic golden alga</name>
    <dbReference type="NCBI Taxonomy" id="97485"/>
    <lineage>
        <taxon>Eukaryota</taxon>
        <taxon>Haptista</taxon>
        <taxon>Haptophyta</taxon>
        <taxon>Prymnesiophyceae</taxon>
        <taxon>Prymnesiales</taxon>
        <taxon>Prymnesiaceae</taxon>
        <taxon>Prymnesium</taxon>
    </lineage>
</organism>
<dbReference type="EC" id="3.6.4.13" evidence="3"/>
<evidence type="ECO:0000256" key="6">
    <source>
        <dbReference type="ARBA" id="ARBA00022741"/>
    </source>
</evidence>
<dbReference type="AlphaFoldDB" id="A0AB34JQ24"/>
<dbReference type="PROSITE" id="PS51192">
    <property type="entry name" value="HELICASE_ATP_BIND_1"/>
    <property type="match status" value="1"/>
</dbReference>
<evidence type="ECO:0000256" key="4">
    <source>
        <dbReference type="ARBA" id="ARBA00022517"/>
    </source>
</evidence>
<evidence type="ECO:0000256" key="2">
    <source>
        <dbReference type="ARBA" id="ARBA00009334"/>
    </source>
</evidence>
<comment type="similarity">
    <text evidence="2">Belongs to the DEAD box helicase family. DDX5/DBP2 subfamily.</text>
</comment>
<proteinExistence type="inferred from homology"/>
<keyword evidence="8 12" id="KW-0347">Helicase</keyword>
<reference evidence="16 17" key="1">
    <citation type="journal article" date="2024" name="Science">
        <title>Giant polyketide synthase enzymes in the biosynthesis of giant marine polyether toxins.</title>
        <authorList>
            <person name="Fallon T.R."/>
            <person name="Shende V.V."/>
            <person name="Wierzbicki I.H."/>
            <person name="Pendleton A.L."/>
            <person name="Watervoot N.F."/>
            <person name="Auber R.P."/>
            <person name="Gonzalez D.J."/>
            <person name="Wisecaver J.H."/>
            <person name="Moore B.S."/>
        </authorList>
    </citation>
    <scope>NUCLEOTIDE SEQUENCE [LARGE SCALE GENOMIC DNA]</scope>
    <source>
        <strain evidence="16 17">12B1</strain>
    </source>
</reference>
<dbReference type="GO" id="GO:0005524">
    <property type="term" value="F:ATP binding"/>
    <property type="evidence" value="ECO:0007669"/>
    <property type="project" value="UniProtKB-KW"/>
</dbReference>
<evidence type="ECO:0000259" key="14">
    <source>
        <dbReference type="PROSITE" id="PS51192"/>
    </source>
</evidence>
<dbReference type="Pfam" id="PF00270">
    <property type="entry name" value="DEAD"/>
    <property type="match status" value="1"/>
</dbReference>
<keyword evidence="4" id="KW-0690">Ribosome biogenesis</keyword>
<keyword evidence="10" id="KW-0539">Nucleus</keyword>
<dbReference type="SUPFAM" id="SSF52540">
    <property type="entry name" value="P-loop containing nucleoside triphosphate hydrolases"/>
    <property type="match status" value="1"/>
</dbReference>
<evidence type="ECO:0000256" key="7">
    <source>
        <dbReference type="ARBA" id="ARBA00022801"/>
    </source>
</evidence>
<dbReference type="InterPro" id="IPR000629">
    <property type="entry name" value="RNA-helicase_DEAD-box_CS"/>
</dbReference>
<dbReference type="PROSITE" id="PS00039">
    <property type="entry name" value="DEAD_ATP_HELICASE"/>
    <property type="match status" value="1"/>
</dbReference>
<evidence type="ECO:0000256" key="13">
    <source>
        <dbReference type="SAM" id="MobiDB-lite"/>
    </source>
</evidence>
<evidence type="ECO:0000256" key="5">
    <source>
        <dbReference type="ARBA" id="ARBA00022552"/>
    </source>
</evidence>
<keyword evidence="17" id="KW-1185">Reference proteome</keyword>
<comment type="caution">
    <text evidence="16">The sequence shown here is derived from an EMBL/GenBank/DDBJ whole genome shotgun (WGS) entry which is preliminary data.</text>
</comment>
<evidence type="ECO:0000256" key="10">
    <source>
        <dbReference type="ARBA" id="ARBA00023242"/>
    </source>
</evidence>
<dbReference type="SMART" id="SM00490">
    <property type="entry name" value="HELICc"/>
    <property type="match status" value="1"/>
</dbReference>
<dbReference type="PROSITE" id="PS51194">
    <property type="entry name" value="HELICASE_CTER"/>
    <property type="match status" value="1"/>
</dbReference>
<feature type="region of interest" description="Disordered" evidence="13">
    <location>
        <begin position="512"/>
        <end position="536"/>
    </location>
</feature>